<dbReference type="InterPro" id="IPR049512">
    <property type="entry name" value="DJR-like_dom"/>
</dbReference>
<dbReference type="Pfam" id="PF21738">
    <property type="entry name" value="DJR-like_dom"/>
    <property type="match status" value="2"/>
</dbReference>
<organism evidence="2 3">
    <name type="scientific">Atta colombica</name>
    <dbReference type="NCBI Taxonomy" id="520822"/>
    <lineage>
        <taxon>Eukaryota</taxon>
        <taxon>Metazoa</taxon>
        <taxon>Ecdysozoa</taxon>
        <taxon>Arthropoda</taxon>
        <taxon>Hexapoda</taxon>
        <taxon>Insecta</taxon>
        <taxon>Pterygota</taxon>
        <taxon>Neoptera</taxon>
        <taxon>Endopterygota</taxon>
        <taxon>Hymenoptera</taxon>
        <taxon>Apocrita</taxon>
        <taxon>Aculeata</taxon>
        <taxon>Formicoidea</taxon>
        <taxon>Formicidae</taxon>
        <taxon>Myrmicinae</taxon>
        <taxon>Atta</taxon>
    </lineage>
</organism>
<accession>A0A151I025</accession>
<name>A0A151I025_9HYME</name>
<keyword evidence="3" id="KW-1185">Reference proteome</keyword>
<gene>
    <name evidence="2" type="ORF">ALC53_10734</name>
</gene>
<protein>
    <recommendedName>
        <fullName evidence="1">Double jelly roll-like domain-containing protein</fullName>
    </recommendedName>
</protein>
<dbReference type="PANTHER" id="PTHR36159:SF1">
    <property type="entry name" value="RETROVIRUS-RELATED POL POLYPROTEIN FROM TRANSPOSON 412-LIKE PROTEIN"/>
    <property type="match status" value="1"/>
</dbReference>
<dbReference type="EMBL" id="KQ976639">
    <property type="protein sequence ID" value="KYM78814.1"/>
    <property type="molecule type" value="Genomic_DNA"/>
</dbReference>
<evidence type="ECO:0000313" key="3">
    <source>
        <dbReference type="Proteomes" id="UP000078540"/>
    </source>
</evidence>
<feature type="non-terminal residue" evidence="2">
    <location>
        <position position="1"/>
    </location>
</feature>
<feature type="domain" description="Double jelly roll-like" evidence="1">
    <location>
        <begin position="100"/>
        <end position="160"/>
    </location>
</feature>
<sequence>GCNCVAFMFDAIRYELNAIEIDRSRNVEITSLMKGYATFFNEVSYSIHNAEFLDSNDTAKSLMTDDGYFNFCVVELILIRVHNDNNCIVGDPQSQSRRYLSMSFCSKNIMTSCKTYSNSYKLTNVKFYLNSEFYLYDDLNLDFNKCKAAILYDMYDFQILIYDKKNYF</sequence>
<dbReference type="PANTHER" id="PTHR36159">
    <property type="entry name" value="PROTEIN CBG23766"/>
    <property type="match status" value="1"/>
</dbReference>
<proteinExistence type="predicted"/>
<evidence type="ECO:0000259" key="1">
    <source>
        <dbReference type="Pfam" id="PF21738"/>
    </source>
</evidence>
<dbReference type="Proteomes" id="UP000078540">
    <property type="component" value="Unassembled WGS sequence"/>
</dbReference>
<evidence type="ECO:0000313" key="2">
    <source>
        <dbReference type="EMBL" id="KYM78814.1"/>
    </source>
</evidence>
<reference evidence="2 3" key="1">
    <citation type="submission" date="2015-09" db="EMBL/GenBank/DDBJ databases">
        <title>Atta colombica WGS genome.</title>
        <authorList>
            <person name="Nygaard S."/>
            <person name="Hu H."/>
            <person name="Boomsma J."/>
            <person name="Zhang G."/>
        </authorList>
    </citation>
    <scope>NUCLEOTIDE SEQUENCE [LARGE SCALE GENOMIC DNA]</scope>
    <source>
        <strain evidence="2">Treedump-2</strain>
        <tissue evidence="2">Whole body</tissue>
    </source>
</reference>
<feature type="domain" description="Double jelly roll-like" evidence="1">
    <location>
        <begin position="2"/>
        <end position="73"/>
    </location>
</feature>
<dbReference type="AlphaFoldDB" id="A0A151I025"/>
<dbReference type="STRING" id="520822.A0A151I025"/>